<dbReference type="RefSeq" id="XP_024741878.1">
    <property type="nucleotide sequence ID" value="XM_024874041.1"/>
</dbReference>
<proteinExistence type="predicted"/>
<dbReference type="Proteomes" id="UP000235371">
    <property type="component" value="Unassembled WGS sequence"/>
</dbReference>
<dbReference type="InParanoid" id="A0A2J6TPN4"/>
<dbReference type="GeneID" id="36582121"/>
<sequence>IQDFIRDCRDENICIYGFTLDIYGFAQEHCTIIDVVELGPATTHSWYNVPCEEFPDCHISWGWNYDGDFTVMTVVHVPTQEVAYFGYDHPNVGLPVVQYPDVGPYAVGWTGAPA</sequence>
<evidence type="ECO:0000313" key="2">
    <source>
        <dbReference type="Proteomes" id="UP000235371"/>
    </source>
</evidence>
<evidence type="ECO:0000313" key="1">
    <source>
        <dbReference type="EMBL" id="PMD64974.1"/>
    </source>
</evidence>
<protein>
    <submittedName>
        <fullName evidence="1">Uncharacterized protein</fullName>
    </submittedName>
</protein>
<accession>A0A2J6TPN4</accession>
<dbReference type="EMBL" id="KZ613747">
    <property type="protein sequence ID" value="PMD64974.1"/>
    <property type="molecule type" value="Genomic_DNA"/>
</dbReference>
<dbReference type="STRING" id="1095630.A0A2J6TPN4"/>
<feature type="non-terminal residue" evidence="1">
    <location>
        <position position="1"/>
    </location>
</feature>
<keyword evidence="2" id="KW-1185">Reference proteome</keyword>
<reference evidence="1 2" key="1">
    <citation type="submission" date="2016-04" db="EMBL/GenBank/DDBJ databases">
        <title>A degradative enzymes factory behind the ericoid mycorrhizal symbiosis.</title>
        <authorList>
            <consortium name="DOE Joint Genome Institute"/>
            <person name="Martino E."/>
            <person name="Morin E."/>
            <person name="Grelet G."/>
            <person name="Kuo A."/>
            <person name="Kohler A."/>
            <person name="Daghino S."/>
            <person name="Barry K."/>
            <person name="Choi C."/>
            <person name="Cichocki N."/>
            <person name="Clum A."/>
            <person name="Copeland A."/>
            <person name="Hainaut M."/>
            <person name="Haridas S."/>
            <person name="Labutti K."/>
            <person name="Lindquist E."/>
            <person name="Lipzen A."/>
            <person name="Khouja H.-R."/>
            <person name="Murat C."/>
            <person name="Ohm R."/>
            <person name="Olson A."/>
            <person name="Spatafora J."/>
            <person name="Veneault-Fourrey C."/>
            <person name="Henrissat B."/>
            <person name="Grigoriev I."/>
            <person name="Martin F."/>
            <person name="Perotto S."/>
        </authorList>
    </citation>
    <scope>NUCLEOTIDE SEQUENCE [LARGE SCALE GENOMIC DNA]</scope>
    <source>
        <strain evidence="1 2">E</strain>
    </source>
</reference>
<organism evidence="1 2">
    <name type="scientific">Hyaloscypha bicolor E</name>
    <dbReference type="NCBI Taxonomy" id="1095630"/>
    <lineage>
        <taxon>Eukaryota</taxon>
        <taxon>Fungi</taxon>
        <taxon>Dikarya</taxon>
        <taxon>Ascomycota</taxon>
        <taxon>Pezizomycotina</taxon>
        <taxon>Leotiomycetes</taxon>
        <taxon>Helotiales</taxon>
        <taxon>Hyaloscyphaceae</taxon>
        <taxon>Hyaloscypha</taxon>
        <taxon>Hyaloscypha bicolor</taxon>
    </lineage>
</organism>
<dbReference type="AlphaFoldDB" id="A0A2J6TPN4"/>
<dbReference type="OrthoDB" id="3836772at2759"/>
<gene>
    <name evidence="1" type="ORF">K444DRAFT_520347</name>
</gene>
<name>A0A2J6TPN4_9HELO</name>